<proteinExistence type="predicted"/>
<reference evidence="2" key="1">
    <citation type="journal article" date="2023" name="IScience">
        <title>Live-bearing cockroach genome reveals convergent evolutionary mechanisms linked to viviparity in insects and beyond.</title>
        <authorList>
            <person name="Fouks B."/>
            <person name="Harrison M.C."/>
            <person name="Mikhailova A.A."/>
            <person name="Marchal E."/>
            <person name="English S."/>
            <person name="Carruthers M."/>
            <person name="Jennings E.C."/>
            <person name="Chiamaka E.L."/>
            <person name="Frigard R.A."/>
            <person name="Pippel M."/>
            <person name="Attardo G.M."/>
            <person name="Benoit J.B."/>
            <person name="Bornberg-Bauer E."/>
            <person name="Tobe S.S."/>
        </authorList>
    </citation>
    <scope>NUCLEOTIDE SEQUENCE</scope>
    <source>
        <strain evidence="2">Stay&amp;Tobe</strain>
    </source>
</reference>
<keyword evidence="1" id="KW-0812">Transmembrane</keyword>
<feature type="non-terminal residue" evidence="2">
    <location>
        <position position="1"/>
    </location>
</feature>
<protein>
    <submittedName>
        <fullName evidence="2">Uncharacterized protein</fullName>
    </submittedName>
</protein>
<organism evidence="2 3">
    <name type="scientific">Diploptera punctata</name>
    <name type="common">Pacific beetle cockroach</name>
    <dbReference type="NCBI Taxonomy" id="6984"/>
    <lineage>
        <taxon>Eukaryota</taxon>
        <taxon>Metazoa</taxon>
        <taxon>Ecdysozoa</taxon>
        <taxon>Arthropoda</taxon>
        <taxon>Hexapoda</taxon>
        <taxon>Insecta</taxon>
        <taxon>Pterygota</taxon>
        <taxon>Neoptera</taxon>
        <taxon>Polyneoptera</taxon>
        <taxon>Dictyoptera</taxon>
        <taxon>Blattodea</taxon>
        <taxon>Blaberoidea</taxon>
        <taxon>Blaberidae</taxon>
        <taxon>Diplopterinae</taxon>
        <taxon>Diploptera</taxon>
    </lineage>
</organism>
<feature type="transmembrane region" description="Helical" evidence="1">
    <location>
        <begin position="28"/>
        <end position="47"/>
    </location>
</feature>
<dbReference type="EMBL" id="JASPKZ010008383">
    <property type="protein sequence ID" value="KAJ9579660.1"/>
    <property type="molecule type" value="Genomic_DNA"/>
</dbReference>
<evidence type="ECO:0000313" key="3">
    <source>
        <dbReference type="Proteomes" id="UP001233999"/>
    </source>
</evidence>
<dbReference type="AlphaFoldDB" id="A0AAD7ZG15"/>
<feature type="non-terminal residue" evidence="2">
    <location>
        <position position="63"/>
    </location>
</feature>
<evidence type="ECO:0000313" key="2">
    <source>
        <dbReference type="EMBL" id="KAJ9579660.1"/>
    </source>
</evidence>
<comment type="caution">
    <text evidence="2">The sequence shown here is derived from an EMBL/GenBank/DDBJ whole genome shotgun (WGS) entry which is preliminary data.</text>
</comment>
<accession>A0AAD7ZG15</accession>
<gene>
    <name evidence="2" type="ORF">L9F63_004683</name>
</gene>
<evidence type="ECO:0000256" key="1">
    <source>
        <dbReference type="SAM" id="Phobius"/>
    </source>
</evidence>
<dbReference type="Proteomes" id="UP001233999">
    <property type="component" value="Unassembled WGS sequence"/>
</dbReference>
<keyword evidence="1" id="KW-1133">Transmembrane helix</keyword>
<keyword evidence="3" id="KW-1185">Reference proteome</keyword>
<name>A0AAD7ZG15_DIPPU</name>
<keyword evidence="1" id="KW-0472">Membrane</keyword>
<reference evidence="2" key="2">
    <citation type="submission" date="2023-05" db="EMBL/GenBank/DDBJ databases">
        <authorList>
            <person name="Fouks B."/>
        </authorList>
    </citation>
    <scope>NUCLEOTIDE SEQUENCE</scope>
    <source>
        <strain evidence="2">Stay&amp;Tobe</strain>
        <tissue evidence="2">Testes</tissue>
    </source>
</reference>
<sequence length="63" mass="7481">IITINHTIMLSVIYRINFTSSNHIYLNINRGNLSIILIFIYFILNFFRRTNSIAYILYNIIPS</sequence>